<evidence type="ECO:0000256" key="1">
    <source>
        <dbReference type="ARBA" id="ARBA00004651"/>
    </source>
</evidence>
<dbReference type="PANTHER" id="PTHR42920">
    <property type="entry name" value="OS03G0707200 PROTEIN-RELATED"/>
    <property type="match status" value="1"/>
</dbReference>
<keyword evidence="5 6" id="KW-0472">Membrane</keyword>
<keyword evidence="4 6" id="KW-1133">Transmembrane helix</keyword>
<evidence type="ECO:0000313" key="8">
    <source>
        <dbReference type="EMBL" id="MFL9926498.1"/>
    </source>
</evidence>
<keyword evidence="3 6" id="KW-0812">Transmembrane</keyword>
<evidence type="ECO:0000256" key="6">
    <source>
        <dbReference type="SAM" id="Phobius"/>
    </source>
</evidence>
<dbReference type="Proteomes" id="UP001629246">
    <property type="component" value="Unassembled WGS sequence"/>
</dbReference>
<evidence type="ECO:0000256" key="3">
    <source>
        <dbReference type="ARBA" id="ARBA00022692"/>
    </source>
</evidence>
<dbReference type="Pfam" id="PF00892">
    <property type="entry name" value="EamA"/>
    <property type="match status" value="1"/>
</dbReference>
<dbReference type="NCBIfam" id="NF008676">
    <property type="entry name" value="PRK11689.1"/>
    <property type="match status" value="1"/>
</dbReference>
<gene>
    <name evidence="8" type="primary">yddG</name>
    <name evidence="8" type="ORF">PQR62_19640</name>
</gene>
<dbReference type="InterPro" id="IPR037185">
    <property type="entry name" value="EmrE-like"/>
</dbReference>
<feature type="transmembrane region" description="Helical" evidence="6">
    <location>
        <begin position="83"/>
        <end position="104"/>
    </location>
</feature>
<evidence type="ECO:0000256" key="4">
    <source>
        <dbReference type="ARBA" id="ARBA00022989"/>
    </source>
</evidence>
<proteinExistence type="predicted"/>
<feature type="transmembrane region" description="Helical" evidence="6">
    <location>
        <begin position="21"/>
        <end position="43"/>
    </location>
</feature>
<feature type="transmembrane region" description="Helical" evidence="6">
    <location>
        <begin position="140"/>
        <end position="156"/>
    </location>
</feature>
<feature type="transmembrane region" description="Helical" evidence="6">
    <location>
        <begin position="263"/>
        <end position="283"/>
    </location>
</feature>
<evidence type="ECO:0000256" key="2">
    <source>
        <dbReference type="ARBA" id="ARBA00022475"/>
    </source>
</evidence>
<feature type="transmembrane region" description="Helical" evidence="6">
    <location>
        <begin position="176"/>
        <end position="194"/>
    </location>
</feature>
<evidence type="ECO:0000259" key="7">
    <source>
        <dbReference type="Pfam" id="PF00892"/>
    </source>
</evidence>
<feature type="transmembrane region" description="Helical" evidence="6">
    <location>
        <begin position="230"/>
        <end position="251"/>
    </location>
</feature>
<comment type="subcellular location">
    <subcellularLocation>
        <location evidence="1">Cell membrane</location>
        <topology evidence="1">Multi-pass membrane protein</topology>
    </subcellularLocation>
</comment>
<accession>A0ABW9ACA1</accession>
<feature type="transmembrane region" description="Helical" evidence="6">
    <location>
        <begin position="49"/>
        <end position="71"/>
    </location>
</feature>
<sequence length="311" mass="33547">MKNPDQLSGASRTSAPSAHNAIRNATLIGLTAIVFWSATVGLVRSIAEALGPAGGAASFFSVAALLTCAVLGIPRLRHFSWRYLLIGGLLFVSYEVFLALSLGMAHSRAEAMELGMINYLWPCLTIVLAVLTGQQRSSMLLWPGAALSLLGIVWVLKGDSAWSPALLWDHMQGNPVAYLLAFSAAALWAAYSVFTRRYGGGKSAVPLFLLMTALVLWIKYGYSAEAPLHFSWSSALQVLVLGGLSATAYSCWNVGIQHGNMTLLAAASYFTPIFSVLLASLWLQTQPTLSFWQGVLMVTLGSLICWRSTRR</sequence>
<dbReference type="RefSeq" id="WP_408159716.1">
    <property type="nucleotide sequence ID" value="NZ_JAQQFM010000009.1"/>
</dbReference>
<comment type="caution">
    <text evidence="8">The sequence shown here is derived from an EMBL/GenBank/DDBJ whole genome shotgun (WGS) entry which is preliminary data.</text>
</comment>
<dbReference type="InterPro" id="IPR051258">
    <property type="entry name" value="Diverse_Substrate_Transporter"/>
</dbReference>
<name>A0ABW9ACA1_9BURK</name>
<feature type="transmembrane region" description="Helical" evidence="6">
    <location>
        <begin position="206"/>
        <end position="224"/>
    </location>
</feature>
<evidence type="ECO:0000313" key="9">
    <source>
        <dbReference type="Proteomes" id="UP001629246"/>
    </source>
</evidence>
<reference evidence="8 9" key="1">
    <citation type="journal article" date="2024" name="Chem. Sci.">
        <title>Discovery of megapolipeptins by genome mining of a Burkholderiales bacteria collection.</title>
        <authorList>
            <person name="Paulo B.S."/>
            <person name="Recchia M.J.J."/>
            <person name="Lee S."/>
            <person name="Fergusson C.H."/>
            <person name="Romanowski S.B."/>
            <person name="Hernandez A."/>
            <person name="Krull N."/>
            <person name="Liu D.Y."/>
            <person name="Cavanagh H."/>
            <person name="Bos A."/>
            <person name="Gray C.A."/>
            <person name="Murphy B.T."/>
            <person name="Linington R.G."/>
            <person name="Eustaquio A.S."/>
        </authorList>
    </citation>
    <scope>NUCLEOTIDE SEQUENCE [LARGE SCALE GENOMIC DNA]</scope>
    <source>
        <strain evidence="8 9">RL21-008-BIB-A</strain>
    </source>
</reference>
<feature type="domain" description="EamA" evidence="7">
    <location>
        <begin position="177"/>
        <end position="304"/>
    </location>
</feature>
<dbReference type="InterPro" id="IPR000620">
    <property type="entry name" value="EamA_dom"/>
</dbReference>
<protein>
    <submittedName>
        <fullName evidence="8">Aromatic amino acid DMT transporter YddG</fullName>
    </submittedName>
</protein>
<feature type="transmembrane region" description="Helical" evidence="6">
    <location>
        <begin position="289"/>
        <end position="306"/>
    </location>
</feature>
<organism evidence="8 9">
    <name type="scientific">Herbaspirillum lusitanum</name>
    <dbReference type="NCBI Taxonomy" id="213312"/>
    <lineage>
        <taxon>Bacteria</taxon>
        <taxon>Pseudomonadati</taxon>
        <taxon>Pseudomonadota</taxon>
        <taxon>Betaproteobacteria</taxon>
        <taxon>Burkholderiales</taxon>
        <taxon>Oxalobacteraceae</taxon>
        <taxon>Herbaspirillum</taxon>
    </lineage>
</organism>
<keyword evidence="9" id="KW-1185">Reference proteome</keyword>
<evidence type="ECO:0000256" key="5">
    <source>
        <dbReference type="ARBA" id="ARBA00023136"/>
    </source>
</evidence>
<dbReference type="EMBL" id="JAQQFM010000009">
    <property type="protein sequence ID" value="MFL9926498.1"/>
    <property type="molecule type" value="Genomic_DNA"/>
</dbReference>
<keyword evidence="2" id="KW-1003">Cell membrane</keyword>
<feature type="transmembrane region" description="Helical" evidence="6">
    <location>
        <begin position="116"/>
        <end position="133"/>
    </location>
</feature>
<dbReference type="SUPFAM" id="SSF103481">
    <property type="entry name" value="Multidrug resistance efflux transporter EmrE"/>
    <property type="match status" value="2"/>
</dbReference>
<dbReference type="PANTHER" id="PTHR42920:SF24">
    <property type="entry name" value="AROMATIC AMINO ACID EXPORTER YDDG"/>
    <property type="match status" value="1"/>
</dbReference>